<dbReference type="STRING" id="1157490.EL26_20685"/>
<organism evidence="2 3">
    <name type="scientific">Tumebacillus flagellatus</name>
    <dbReference type="NCBI Taxonomy" id="1157490"/>
    <lineage>
        <taxon>Bacteria</taxon>
        <taxon>Bacillati</taxon>
        <taxon>Bacillota</taxon>
        <taxon>Bacilli</taxon>
        <taxon>Bacillales</taxon>
        <taxon>Alicyclobacillaceae</taxon>
        <taxon>Tumebacillus</taxon>
    </lineage>
</organism>
<evidence type="ECO:0000313" key="3">
    <source>
        <dbReference type="Proteomes" id="UP000027931"/>
    </source>
</evidence>
<dbReference type="EMBL" id="JMIR01000037">
    <property type="protein sequence ID" value="KEO81492.1"/>
    <property type="molecule type" value="Genomic_DNA"/>
</dbReference>
<reference evidence="2 3" key="1">
    <citation type="journal article" date="2013" name="Int. J. Syst. Evol. Microbiol.">
        <title>Tumebacillus flagellatus sp. nov., an alpha-amylase/pullulanase-producing bacterium isolated from cassava wastewater.</title>
        <authorList>
            <person name="Wang Q."/>
            <person name="Xie N."/>
            <person name="Qin Y."/>
            <person name="Shen N."/>
            <person name="Zhu J."/>
            <person name="Mi H."/>
            <person name="Huang R."/>
        </authorList>
    </citation>
    <scope>NUCLEOTIDE SEQUENCE [LARGE SCALE GENOMIC DNA]</scope>
    <source>
        <strain evidence="2 3">GST4</strain>
    </source>
</reference>
<protein>
    <submittedName>
        <fullName evidence="2">Uncharacterized protein</fullName>
    </submittedName>
</protein>
<evidence type="ECO:0000313" key="2">
    <source>
        <dbReference type="EMBL" id="KEO81492.1"/>
    </source>
</evidence>
<dbReference type="Proteomes" id="UP000027931">
    <property type="component" value="Unassembled WGS sequence"/>
</dbReference>
<dbReference type="OrthoDB" id="9993823at2"/>
<evidence type="ECO:0000256" key="1">
    <source>
        <dbReference type="SAM" id="MobiDB-lite"/>
    </source>
</evidence>
<keyword evidence="3" id="KW-1185">Reference proteome</keyword>
<sequence>MSATTEKVEIKLLGDPKGFCYNFGSHENPDWKSGGDVVEVPRELAVKLVLSKSARFLNDTGHHASFSEQPLDESNMAFDQSVVDEDQNHEEEDE</sequence>
<dbReference type="RefSeq" id="WP_038093103.1">
    <property type="nucleotide sequence ID" value="NZ_JMIR01000037.1"/>
</dbReference>
<feature type="region of interest" description="Disordered" evidence="1">
    <location>
        <begin position="61"/>
        <end position="94"/>
    </location>
</feature>
<name>A0A074M659_9BACL</name>
<feature type="compositionally biased region" description="Acidic residues" evidence="1">
    <location>
        <begin position="82"/>
        <end position="94"/>
    </location>
</feature>
<gene>
    <name evidence="2" type="ORF">EL26_20685</name>
</gene>
<accession>A0A074M659</accession>
<dbReference type="AlphaFoldDB" id="A0A074M659"/>
<comment type="caution">
    <text evidence="2">The sequence shown here is derived from an EMBL/GenBank/DDBJ whole genome shotgun (WGS) entry which is preliminary data.</text>
</comment>
<proteinExistence type="predicted"/>